<proteinExistence type="predicted"/>
<comment type="caution">
    <text evidence="2">The sequence shown here is derived from an EMBL/GenBank/DDBJ whole genome shotgun (WGS) entry which is preliminary data.</text>
</comment>
<dbReference type="PANTHER" id="PTHR41521">
    <property type="match status" value="1"/>
</dbReference>
<dbReference type="RefSeq" id="WP_107300064.1">
    <property type="nucleotide sequence ID" value="NZ_PYMB01000015.1"/>
</dbReference>
<dbReference type="EMBL" id="PYMB01000015">
    <property type="protein sequence ID" value="PSW09368.1"/>
    <property type="molecule type" value="Genomic_DNA"/>
</dbReference>
<organism evidence="2 3">
    <name type="scientific">Photobacterium rosenbergii</name>
    <dbReference type="NCBI Taxonomy" id="294936"/>
    <lineage>
        <taxon>Bacteria</taxon>
        <taxon>Pseudomonadati</taxon>
        <taxon>Pseudomonadota</taxon>
        <taxon>Gammaproteobacteria</taxon>
        <taxon>Vibrionales</taxon>
        <taxon>Vibrionaceae</taxon>
        <taxon>Photobacterium</taxon>
    </lineage>
</organism>
<gene>
    <name evidence="2" type="ORF">C9J01_20795</name>
</gene>
<dbReference type="SUPFAM" id="SSF54909">
    <property type="entry name" value="Dimeric alpha+beta barrel"/>
    <property type="match status" value="1"/>
</dbReference>
<dbReference type="AlphaFoldDB" id="A0A2T3N839"/>
<reference evidence="2 3" key="1">
    <citation type="submission" date="2018-03" db="EMBL/GenBank/DDBJ databases">
        <title>Whole genome sequencing of Histamine producing bacteria.</title>
        <authorList>
            <person name="Butler K."/>
        </authorList>
    </citation>
    <scope>NUCLEOTIDE SEQUENCE [LARGE SCALE GENOMIC DNA]</scope>
    <source>
        <strain evidence="2 3">DSM 19138</strain>
    </source>
</reference>
<dbReference type="Proteomes" id="UP000241346">
    <property type="component" value="Unassembled WGS sequence"/>
</dbReference>
<sequence>MSNVYLYIQFKIKNMGAFKQYGAQVPDTVALYGGKTIAVNKAPIPLHGNMDVDVCVVQQWPSLEAAQAWLDSPEYAPLKKLRDERAMTELTIVPVPAVG</sequence>
<evidence type="ECO:0000313" key="2">
    <source>
        <dbReference type="EMBL" id="PSW09368.1"/>
    </source>
</evidence>
<dbReference type="Gene3D" id="3.30.70.100">
    <property type="match status" value="1"/>
</dbReference>
<evidence type="ECO:0000259" key="1">
    <source>
        <dbReference type="Pfam" id="PF07045"/>
    </source>
</evidence>
<feature type="domain" description="DUF1330" evidence="1">
    <location>
        <begin position="4"/>
        <end position="94"/>
    </location>
</feature>
<dbReference type="InterPro" id="IPR011008">
    <property type="entry name" value="Dimeric_a/b-barrel"/>
</dbReference>
<dbReference type="InterPro" id="IPR010753">
    <property type="entry name" value="DUF1330"/>
</dbReference>
<dbReference type="OrthoDB" id="9806380at2"/>
<protein>
    <submittedName>
        <fullName evidence="2">DUF1330 domain-containing protein</fullName>
    </submittedName>
</protein>
<dbReference type="Pfam" id="PF07045">
    <property type="entry name" value="DUF1330"/>
    <property type="match status" value="1"/>
</dbReference>
<dbReference type="PANTHER" id="PTHR41521:SF4">
    <property type="entry name" value="BLR0684 PROTEIN"/>
    <property type="match status" value="1"/>
</dbReference>
<evidence type="ECO:0000313" key="3">
    <source>
        <dbReference type="Proteomes" id="UP000241346"/>
    </source>
</evidence>
<accession>A0A2T3N839</accession>
<name>A0A2T3N839_9GAMM</name>